<name>A0A8F2VYV0_CANAR</name>
<sequence length="920" mass="106155">MVKRSETEDNLEKISNRAENPRMPLSSDFYNSDLSSSPSSTEVTGLAEEKVHLDEIRQLDESKEASDLRRRKVEPRKVVSDDKLRSLDHKQIESIFSTLNSVYHQRLERNKRKGNIFKSSFADLSADSTQYTILDSPQVKDSQFYGFFILFWLATAFFILKDALHAILEDGLFIYKAPVFKIFVAGLPKIAFTDALMYLSIFFAYFVQNLCLNGHITWKGAGWIIMSVYELGFFIFWIGYLLFFDFQWIGRVFLVLHMFVLLMKMHSYAFYNGYLWQILLELQFSEQYLTRLNNKECKIPDKFEEDKLRKLLAESIAFCRFELLHQSVAIGKEDEVDPQTLKRSLHKLQADESIKFPQNITFKNFFTFTMFPTVVYELVFPRTQRIRKSFLLEKVIAIFGIISIMLFVAEYAIYPLVMRSIELRSNNLNSIDYTAAYVLFVVDMIPPFMVEYLLVFYLIWDAILNAIGELSYYGDRDFYGPWWSCVDWFEYARLWNKPVHRFLLRHVYHSSISAFRLNKSQANLVTFVISSFIHEPEEIAPPEVFYNDTESYKYTSSSRVQHIQAKMTLRALELLNLDPQRPHFILDLGCGSGLSGEILTEEGYNWIGMDISPSMLASALDRDVEGDLFLADLGNGIPFRAGTFDAVISISVIQWLCNADTAGVDPKKRLLRFFNTLFASMVRGGKFVAQFYPMNDTQTQNILEAAKVAGFAGGLVIDDPESKRNKKFYLVLSAGQSERALNLAGAQMEADDKTKKLSSKMKKSLESRKEYINRKKELMRRRGPVYQPLPKKRNGENAIKFLHKQLLEKYDPTGKRSALVAPGGLRAGDVIKVTYKDRNTVLGQLIGIKRGNYNVGTNLHIRNKMTRIGVEMRVPLFSPNIKNIEVVSRPKSYPSRHKQFYIRNNRLDVGDLEVNLKIKS</sequence>
<evidence type="ECO:0000256" key="3">
    <source>
        <dbReference type="ARBA" id="ARBA00004496"/>
    </source>
</evidence>
<evidence type="ECO:0000256" key="11">
    <source>
        <dbReference type="ARBA" id="ARBA00022980"/>
    </source>
</evidence>
<dbReference type="GO" id="GO:0016435">
    <property type="term" value="F:rRNA (guanine) methyltransferase activity"/>
    <property type="evidence" value="ECO:0007669"/>
    <property type="project" value="InterPro"/>
</dbReference>
<dbReference type="PANTHER" id="PTHR12734:SF0">
    <property type="entry name" value="18S RRNA (GUANINE-N(7))-METHYLTRANSFERASE-RELATED"/>
    <property type="match status" value="1"/>
</dbReference>
<evidence type="ECO:0000256" key="13">
    <source>
        <dbReference type="ARBA" id="ARBA00023136"/>
    </source>
</evidence>
<keyword evidence="7" id="KW-0489">Methyltransferase</keyword>
<comment type="subcellular location">
    <subcellularLocation>
        <location evidence="3">Cytoplasm</location>
    </subcellularLocation>
    <subcellularLocation>
        <location evidence="2">Membrane</location>
        <topology evidence="2">Multi-pass membrane protein</topology>
    </subcellularLocation>
    <subcellularLocation>
        <location evidence="1">Nucleus</location>
    </subcellularLocation>
</comment>
<keyword evidence="12 17" id="KW-1133">Transmembrane helix</keyword>
<dbReference type="InterPro" id="IPR013216">
    <property type="entry name" value="Methyltransf_11"/>
</dbReference>
<protein>
    <recommendedName>
        <fullName evidence="18">Methyltransferase type 11 domain-containing protein</fullName>
    </recommendedName>
</protein>
<reference evidence="19" key="1">
    <citation type="submission" date="2021-06" db="EMBL/GenBank/DDBJ databases">
        <title>Candida auris outbreak in lebanese hospital.</title>
        <authorList>
            <person name="Finianos M."/>
        </authorList>
    </citation>
    <scope>NUCLEOTIDE SEQUENCE</scope>
    <source>
        <strain evidence="19">CA7LBN</strain>
    </source>
</reference>
<evidence type="ECO:0000256" key="17">
    <source>
        <dbReference type="SAM" id="Phobius"/>
    </source>
</evidence>
<dbReference type="GO" id="GO:0006412">
    <property type="term" value="P:translation"/>
    <property type="evidence" value="ECO:0007669"/>
    <property type="project" value="InterPro"/>
</dbReference>
<dbReference type="GO" id="GO:0003735">
    <property type="term" value="F:structural constituent of ribosome"/>
    <property type="evidence" value="ECO:0007669"/>
    <property type="project" value="InterPro"/>
</dbReference>
<dbReference type="Gene3D" id="3.40.50.150">
    <property type="entry name" value="Vaccinia Virus protein VP39"/>
    <property type="match status" value="1"/>
</dbReference>
<feature type="transmembrane region" description="Helical" evidence="17">
    <location>
        <begin position="182"/>
        <end position="208"/>
    </location>
</feature>
<evidence type="ECO:0000259" key="18">
    <source>
        <dbReference type="Pfam" id="PF08241"/>
    </source>
</evidence>
<evidence type="ECO:0000256" key="16">
    <source>
        <dbReference type="SAM" id="MobiDB-lite"/>
    </source>
</evidence>
<evidence type="ECO:0000256" key="4">
    <source>
        <dbReference type="ARBA" id="ARBA00005547"/>
    </source>
</evidence>
<dbReference type="Pfam" id="PF01245">
    <property type="entry name" value="Ribosomal_L19"/>
    <property type="match status" value="1"/>
</dbReference>
<dbReference type="SUPFAM" id="SSF53335">
    <property type="entry name" value="S-adenosyl-L-methionine-dependent methyltransferases"/>
    <property type="match status" value="1"/>
</dbReference>
<dbReference type="PANTHER" id="PTHR12734">
    <property type="entry name" value="METHYLTRANSFERASE-RELATED"/>
    <property type="match status" value="1"/>
</dbReference>
<feature type="transmembrane region" description="Helical" evidence="17">
    <location>
        <begin position="220"/>
        <end position="243"/>
    </location>
</feature>
<dbReference type="GO" id="GO:0016020">
    <property type="term" value="C:membrane"/>
    <property type="evidence" value="ECO:0007669"/>
    <property type="project" value="UniProtKB-SubCell"/>
</dbReference>
<dbReference type="CDD" id="cd02440">
    <property type="entry name" value="AdoMet_MTases"/>
    <property type="match status" value="1"/>
</dbReference>
<feature type="transmembrane region" description="Helical" evidence="17">
    <location>
        <begin position="252"/>
        <end position="271"/>
    </location>
</feature>
<evidence type="ECO:0000256" key="15">
    <source>
        <dbReference type="ARBA" id="ARBA00023274"/>
    </source>
</evidence>
<dbReference type="GO" id="GO:0005737">
    <property type="term" value="C:cytoplasm"/>
    <property type="evidence" value="ECO:0007669"/>
    <property type="project" value="UniProtKB-SubCell"/>
</dbReference>
<keyword evidence="15" id="KW-0687">Ribonucleoprotein</keyword>
<dbReference type="SUPFAM" id="SSF50104">
    <property type="entry name" value="Translation proteins SH3-like domain"/>
    <property type="match status" value="1"/>
</dbReference>
<dbReference type="GO" id="GO:1990904">
    <property type="term" value="C:ribonucleoprotein complex"/>
    <property type="evidence" value="ECO:0007669"/>
    <property type="project" value="UniProtKB-KW"/>
</dbReference>
<feature type="region of interest" description="Disordered" evidence="16">
    <location>
        <begin position="1"/>
        <end position="47"/>
    </location>
</feature>
<dbReference type="Gene3D" id="2.30.30.790">
    <property type="match status" value="1"/>
</dbReference>
<evidence type="ECO:0000256" key="8">
    <source>
        <dbReference type="ARBA" id="ARBA00022679"/>
    </source>
</evidence>
<evidence type="ECO:0000256" key="6">
    <source>
        <dbReference type="ARBA" id="ARBA00022490"/>
    </source>
</evidence>
<keyword evidence="9" id="KW-0949">S-adenosyl-L-methionine</keyword>
<evidence type="ECO:0000256" key="10">
    <source>
        <dbReference type="ARBA" id="ARBA00022692"/>
    </source>
</evidence>
<feature type="transmembrane region" description="Helical" evidence="17">
    <location>
        <begin position="360"/>
        <end position="379"/>
    </location>
</feature>
<dbReference type="GO" id="GO:0070476">
    <property type="term" value="P:rRNA (guanine-N7)-methylation"/>
    <property type="evidence" value="ECO:0007669"/>
    <property type="project" value="InterPro"/>
</dbReference>
<dbReference type="GO" id="GO:0005840">
    <property type="term" value="C:ribosome"/>
    <property type="evidence" value="ECO:0007669"/>
    <property type="project" value="UniProtKB-KW"/>
</dbReference>
<feature type="compositionally biased region" description="Basic and acidic residues" evidence="16">
    <location>
        <begin position="1"/>
        <end position="20"/>
    </location>
</feature>
<dbReference type="InterPro" id="IPR004299">
    <property type="entry name" value="MBOAT_fam"/>
</dbReference>
<organism evidence="19">
    <name type="scientific">Candidozyma auris</name>
    <name type="common">Yeast</name>
    <name type="synonym">Candida auris</name>
    <dbReference type="NCBI Taxonomy" id="498019"/>
    <lineage>
        <taxon>Eukaryota</taxon>
        <taxon>Fungi</taxon>
        <taxon>Dikarya</taxon>
        <taxon>Ascomycota</taxon>
        <taxon>Saccharomycotina</taxon>
        <taxon>Pichiomycetes</taxon>
        <taxon>Metschnikowiaceae</taxon>
        <taxon>Candidozyma</taxon>
    </lineage>
</organism>
<evidence type="ECO:0000256" key="5">
    <source>
        <dbReference type="ARBA" id="ARBA00005781"/>
    </source>
</evidence>
<keyword evidence="8" id="KW-0808">Transferase</keyword>
<dbReference type="InterPro" id="IPR039769">
    <property type="entry name" value="Bud23-like"/>
</dbReference>
<evidence type="ECO:0000256" key="2">
    <source>
        <dbReference type="ARBA" id="ARBA00004141"/>
    </source>
</evidence>
<proteinExistence type="inferred from homology"/>
<keyword evidence="14" id="KW-0539">Nucleus</keyword>
<feature type="domain" description="Methyltransferase type 11" evidence="18">
    <location>
        <begin position="586"/>
        <end position="659"/>
    </location>
</feature>
<evidence type="ECO:0000256" key="12">
    <source>
        <dbReference type="ARBA" id="ARBA00022989"/>
    </source>
</evidence>
<feature type="compositionally biased region" description="Low complexity" evidence="16">
    <location>
        <begin position="26"/>
        <end position="40"/>
    </location>
</feature>
<keyword evidence="10 17" id="KW-0812">Transmembrane</keyword>
<evidence type="ECO:0000256" key="1">
    <source>
        <dbReference type="ARBA" id="ARBA00004123"/>
    </source>
</evidence>
<dbReference type="InterPro" id="IPR038657">
    <property type="entry name" value="Ribosomal_bL19_sf"/>
</dbReference>
<feature type="transmembrane region" description="Helical" evidence="17">
    <location>
        <begin position="434"/>
        <end position="460"/>
    </location>
</feature>
<dbReference type="InterPro" id="IPR008991">
    <property type="entry name" value="Translation_prot_SH3-like_sf"/>
</dbReference>
<feature type="transmembrane region" description="Helical" evidence="17">
    <location>
        <begin position="144"/>
        <end position="161"/>
    </location>
</feature>
<comment type="similarity">
    <text evidence="5">Belongs to the bacterial ribosomal protein bL19 family.</text>
</comment>
<dbReference type="InterPro" id="IPR029063">
    <property type="entry name" value="SAM-dependent_MTases_sf"/>
</dbReference>
<dbReference type="Pfam" id="PF08241">
    <property type="entry name" value="Methyltransf_11"/>
    <property type="match status" value="1"/>
</dbReference>
<accession>A0A8F2VYV0</accession>
<keyword evidence="13 17" id="KW-0472">Membrane</keyword>
<evidence type="ECO:0000313" key="19">
    <source>
        <dbReference type="EMBL" id="QWW22346.1"/>
    </source>
</evidence>
<dbReference type="InterPro" id="IPR001857">
    <property type="entry name" value="Ribosomal_bL19"/>
</dbReference>
<dbReference type="FunFam" id="3.40.50.150:FF:000017">
    <property type="entry name" value="probable 18S rRNA (Guanine-N(7))-methyltransferase"/>
    <property type="match status" value="1"/>
</dbReference>
<keyword evidence="6" id="KW-0963">Cytoplasm</keyword>
<dbReference type="AlphaFoldDB" id="A0A8F2VYV0"/>
<gene>
    <name evidence="19" type="ORF">CA7LBN_001092</name>
</gene>
<evidence type="ECO:0000256" key="9">
    <source>
        <dbReference type="ARBA" id="ARBA00022691"/>
    </source>
</evidence>
<comment type="similarity">
    <text evidence="4">Belongs to the class I-like SAM-binding methyltransferase superfamily. BUD23/WBSCR22 family.</text>
</comment>
<dbReference type="Pfam" id="PF03062">
    <property type="entry name" value="MBOAT"/>
    <property type="match status" value="1"/>
</dbReference>
<dbReference type="Proteomes" id="UP000825438">
    <property type="component" value="Chromosome I"/>
</dbReference>
<evidence type="ECO:0000256" key="7">
    <source>
        <dbReference type="ARBA" id="ARBA00022603"/>
    </source>
</evidence>
<feature type="transmembrane region" description="Helical" evidence="17">
    <location>
        <begin position="391"/>
        <end position="414"/>
    </location>
</feature>
<keyword evidence="11" id="KW-0689">Ribosomal protein</keyword>
<dbReference type="GO" id="GO:0005730">
    <property type="term" value="C:nucleolus"/>
    <property type="evidence" value="ECO:0007669"/>
    <property type="project" value="UniProtKB-ARBA"/>
</dbReference>
<evidence type="ECO:0000256" key="14">
    <source>
        <dbReference type="ARBA" id="ARBA00023242"/>
    </source>
</evidence>
<dbReference type="EMBL" id="CP076749">
    <property type="protein sequence ID" value="QWW22346.1"/>
    <property type="molecule type" value="Genomic_DNA"/>
</dbReference>